<dbReference type="RefSeq" id="WP_346820364.1">
    <property type="nucleotide sequence ID" value="NZ_JBDKWZ010000003.1"/>
</dbReference>
<dbReference type="AlphaFoldDB" id="A0AAW9RV63"/>
<keyword evidence="2" id="KW-1185">Reference proteome</keyword>
<evidence type="ECO:0000313" key="2">
    <source>
        <dbReference type="Proteomes" id="UP001403385"/>
    </source>
</evidence>
<protein>
    <recommendedName>
        <fullName evidence="3">SGNH/GDSL hydrolase family protein</fullName>
    </recommendedName>
</protein>
<evidence type="ECO:0000313" key="1">
    <source>
        <dbReference type="EMBL" id="MEN7547577.1"/>
    </source>
</evidence>
<name>A0AAW9RV63_9BACT</name>
<evidence type="ECO:0008006" key="3">
    <source>
        <dbReference type="Google" id="ProtNLM"/>
    </source>
</evidence>
<sequence>MIVFINPWWNTAQNQWHQNLMKAQEFIYRDTPVKRVILGSSLSALLIMDSLPDTKNLAFSGQSIFDGLEILTQMERPPKEVYIETNMVMRGKNKYFAEALSSPFPFPIKKHLPSLQEKNQPLAVLGGVVTWQCTYKIIHLFKTQTTQPLTQQQVALKEATLSYFISQNSQLPKPEQITRVFTTLKRLVRELEAKGITISFFEMPVHPELCDLPCPNAIREAFSAYFPPSEYAYIPLPDCQEYTTSDGYHLIHESSFRYALYLKQHIQTANWAYKE</sequence>
<gene>
    <name evidence="1" type="ORF">AAG747_06650</name>
</gene>
<dbReference type="Proteomes" id="UP001403385">
    <property type="component" value="Unassembled WGS sequence"/>
</dbReference>
<dbReference type="EMBL" id="JBDKWZ010000003">
    <property type="protein sequence ID" value="MEN7547577.1"/>
    <property type="molecule type" value="Genomic_DNA"/>
</dbReference>
<accession>A0AAW9RV63</accession>
<comment type="caution">
    <text evidence="1">The sequence shown here is derived from an EMBL/GenBank/DDBJ whole genome shotgun (WGS) entry which is preliminary data.</text>
</comment>
<proteinExistence type="predicted"/>
<reference evidence="1 2" key="1">
    <citation type="submission" date="2024-04" db="EMBL/GenBank/DDBJ databases">
        <title>Novel genus in family Flammeovirgaceae.</title>
        <authorList>
            <person name="Nguyen T.H."/>
            <person name="Vuong T.Q."/>
            <person name="Le H."/>
            <person name="Kim S.-G."/>
        </authorList>
    </citation>
    <scope>NUCLEOTIDE SEQUENCE [LARGE SCALE GENOMIC DNA]</scope>
    <source>
        <strain evidence="1 2">JCM 23209</strain>
    </source>
</reference>
<organism evidence="1 2">
    <name type="scientific">Rapidithrix thailandica</name>
    <dbReference type="NCBI Taxonomy" id="413964"/>
    <lineage>
        <taxon>Bacteria</taxon>
        <taxon>Pseudomonadati</taxon>
        <taxon>Bacteroidota</taxon>
        <taxon>Cytophagia</taxon>
        <taxon>Cytophagales</taxon>
        <taxon>Flammeovirgaceae</taxon>
        <taxon>Rapidithrix</taxon>
    </lineage>
</organism>